<keyword evidence="1" id="KW-0732">Signal</keyword>
<proteinExistence type="predicted"/>
<dbReference type="OrthoDB" id="1142841at2"/>
<organism evidence="2 3">
    <name type="scientific">Dokdonia sinensis</name>
    <dbReference type="NCBI Taxonomy" id="2479847"/>
    <lineage>
        <taxon>Bacteria</taxon>
        <taxon>Pseudomonadati</taxon>
        <taxon>Bacteroidota</taxon>
        <taxon>Flavobacteriia</taxon>
        <taxon>Flavobacteriales</taxon>
        <taxon>Flavobacteriaceae</taxon>
        <taxon>Dokdonia</taxon>
    </lineage>
</organism>
<accession>A0A3M0G1K8</accession>
<evidence type="ECO:0000313" key="3">
    <source>
        <dbReference type="Proteomes" id="UP000281985"/>
    </source>
</evidence>
<sequence length="421" mass="47260">MRKYIILTILVFVSAFAKAYSEPITQNNKTETPAVDWTGTYRTNHGDIILHQKGNYVVGTYGKVGAIRSTQNSGNVIRGIFYNNGNEGEFQFTKTSQGFNGAWRWKGSSSQGKWNGTKIADMKQHYLEGDWKTNFQNIYFVHSPTGIVAGHYGNNGGMIWGKYDVTYSKLTGNYTTKEGAKVEDFSMNFISNNEFKGRYNNTNTGSWNGTRVLNTSSTGNAVASGTKKAFLLKNTLNSIKFNRSNDIGDGDMQEVGISSTMTINNRAVPSKDASEKRTSVIYDGAKRKWSVGEVERPQTSIVFHIAQSLQNIDHNASFTNTFNVQDYGKVRFGVWGIPNNEYAERKINLKEILKFLSGTTQANDYPIVPNTSNRRRIPNTDDTFWLETVGGNRYARGYGDILLDSGDLRYGYHYTLELVKE</sequence>
<dbReference type="RefSeq" id="WP_121917620.1">
    <property type="nucleotide sequence ID" value="NZ_REFV01000009.1"/>
</dbReference>
<protein>
    <submittedName>
        <fullName evidence="2">Uncharacterized protein</fullName>
    </submittedName>
</protein>
<feature type="chain" id="PRO_5017977620" evidence="1">
    <location>
        <begin position="20"/>
        <end position="421"/>
    </location>
</feature>
<dbReference type="EMBL" id="REFV01000009">
    <property type="protein sequence ID" value="RMB58017.1"/>
    <property type="molecule type" value="Genomic_DNA"/>
</dbReference>
<gene>
    <name evidence="2" type="ORF">EAX61_10385</name>
</gene>
<keyword evidence="3" id="KW-1185">Reference proteome</keyword>
<dbReference type="AlphaFoldDB" id="A0A3M0G1K8"/>
<reference evidence="2 3" key="1">
    <citation type="submission" date="2018-10" db="EMBL/GenBank/DDBJ databases">
        <title>Dokdonia luteus sp. nov., isolated from sea water.</title>
        <authorList>
            <person name="Zhou L.Y."/>
            <person name="Du Z.J."/>
        </authorList>
    </citation>
    <scope>NUCLEOTIDE SEQUENCE [LARGE SCALE GENOMIC DNA]</scope>
    <source>
        <strain evidence="2 3">SH27</strain>
    </source>
</reference>
<feature type="signal peptide" evidence="1">
    <location>
        <begin position="1"/>
        <end position="19"/>
    </location>
</feature>
<name>A0A3M0G1K8_9FLAO</name>
<dbReference type="Proteomes" id="UP000281985">
    <property type="component" value="Unassembled WGS sequence"/>
</dbReference>
<evidence type="ECO:0000256" key="1">
    <source>
        <dbReference type="SAM" id="SignalP"/>
    </source>
</evidence>
<evidence type="ECO:0000313" key="2">
    <source>
        <dbReference type="EMBL" id="RMB58017.1"/>
    </source>
</evidence>
<comment type="caution">
    <text evidence="2">The sequence shown here is derived from an EMBL/GenBank/DDBJ whole genome shotgun (WGS) entry which is preliminary data.</text>
</comment>